<name>A0A919AQ05_9ACTN</name>
<sequence>MNRRPDHLTEREEQILRCIRRWIEDTGEGPSVRQLAHAVGMRSPASVVYHLAHLERSGALVRDGRCWSTCRLGH</sequence>
<dbReference type="Proteomes" id="UP000641386">
    <property type="component" value="Unassembled WGS sequence"/>
</dbReference>
<dbReference type="Pfam" id="PF01726">
    <property type="entry name" value="LexA_DNA_bind"/>
    <property type="match status" value="1"/>
</dbReference>
<dbReference type="GO" id="GO:0004252">
    <property type="term" value="F:serine-type endopeptidase activity"/>
    <property type="evidence" value="ECO:0007669"/>
    <property type="project" value="InterPro"/>
</dbReference>
<dbReference type="RefSeq" id="WP_189908397.1">
    <property type="nucleotide sequence ID" value="NZ_BNBC01000103.1"/>
</dbReference>
<protein>
    <recommendedName>
        <fullName evidence="1">LexA repressor DNA-binding domain-containing protein</fullName>
    </recommendedName>
</protein>
<accession>A0A919AQ05</accession>
<organism evidence="2 3">
    <name type="scientific">Streptomyces spiralis</name>
    <dbReference type="NCBI Taxonomy" id="66376"/>
    <lineage>
        <taxon>Bacteria</taxon>
        <taxon>Bacillati</taxon>
        <taxon>Actinomycetota</taxon>
        <taxon>Actinomycetes</taxon>
        <taxon>Kitasatosporales</taxon>
        <taxon>Streptomycetaceae</taxon>
        <taxon>Streptomyces</taxon>
    </lineage>
</organism>
<dbReference type="GO" id="GO:0006508">
    <property type="term" value="P:proteolysis"/>
    <property type="evidence" value="ECO:0007669"/>
    <property type="project" value="InterPro"/>
</dbReference>
<dbReference type="EMBL" id="BNBC01000103">
    <property type="protein sequence ID" value="GHF20969.1"/>
    <property type="molecule type" value="Genomic_DNA"/>
</dbReference>
<dbReference type="InterPro" id="IPR036390">
    <property type="entry name" value="WH_DNA-bd_sf"/>
</dbReference>
<comment type="caution">
    <text evidence="2">The sequence shown here is derived from an EMBL/GenBank/DDBJ whole genome shotgun (WGS) entry which is preliminary data.</text>
</comment>
<dbReference type="Gene3D" id="1.10.10.10">
    <property type="entry name" value="Winged helix-like DNA-binding domain superfamily/Winged helix DNA-binding domain"/>
    <property type="match status" value="1"/>
</dbReference>
<evidence type="ECO:0000313" key="2">
    <source>
        <dbReference type="EMBL" id="GHF20969.1"/>
    </source>
</evidence>
<dbReference type="InterPro" id="IPR006199">
    <property type="entry name" value="LexA_DNA-bd_dom"/>
</dbReference>
<keyword evidence="3" id="KW-1185">Reference proteome</keyword>
<reference evidence="2" key="1">
    <citation type="journal article" date="2014" name="Int. J. Syst. Evol. Microbiol.">
        <title>Complete genome sequence of Corynebacterium casei LMG S-19264T (=DSM 44701T), isolated from a smear-ripened cheese.</title>
        <authorList>
            <consortium name="US DOE Joint Genome Institute (JGI-PGF)"/>
            <person name="Walter F."/>
            <person name="Albersmeier A."/>
            <person name="Kalinowski J."/>
            <person name="Ruckert C."/>
        </authorList>
    </citation>
    <scope>NUCLEOTIDE SEQUENCE</scope>
    <source>
        <strain evidence="2">JCM 3302</strain>
    </source>
</reference>
<reference evidence="2" key="2">
    <citation type="submission" date="2020-09" db="EMBL/GenBank/DDBJ databases">
        <authorList>
            <person name="Sun Q."/>
            <person name="Ohkuma M."/>
        </authorList>
    </citation>
    <scope>NUCLEOTIDE SEQUENCE</scope>
    <source>
        <strain evidence="2">JCM 3302</strain>
    </source>
</reference>
<gene>
    <name evidence="2" type="ORF">GCM10014715_89040</name>
</gene>
<dbReference type="AlphaFoldDB" id="A0A919AQ05"/>
<dbReference type="InterPro" id="IPR036388">
    <property type="entry name" value="WH-like_DNA-bd_sf"/>
</dbReference>
<evidence type="ECO:0000313" key="3">
    <source>
        <dbReference type="Proteomes" id="UP000641386"/>
    </source>
</evidence>
<proteinExistence type="predicted"/>
<feature type="domain" description="LexA repressor DNA-binding" evidence="1">
    <location>
        <begin position="7"/>
        <end position="63"/>
    </location>
</feature>
<dbReference type="SUPFAM" id="SSF46785">
    <property type="entry name" value="Winged helix' DNA-binding domain"/>
    <property type="match status" value="1"/>
</dbReference>
<evidence type="ECO:0000259" key="1">
    <source>
        <dbReference type="Pfam" id="PF01726"/>
    </source>
</evidence>